<dbReference type="GeneID" id="68105831"/>
<evidence type="ECO:0000313" key="2">
    <source>
        <dbReference type="EMBL" id="KAG2391893.1"/>
    </source>
</evidence>
<dbReference type="EMBL" id="PYSW02000006">
    <property type="protein sequence ID" value="KAG2391893.1"/>
    <property type="molecule type" value="Genomic_DNA"/>
</dbReference>
<evidence type="ECO:0000313" key="3">
    <source>
        <dbReference type="Proteomes" id="UP000816034"/>
    </source>
</evidence>
<dbReference type="AlphaFoldDB" id="A0AA88GVN6"/>
<feature type="region of interest" description="Disordered" evidence="1">
    <location>
        <begin position="578"/>
        <end position="621"/>
    </location>
</feature>
<gene>
    <name evidence="2" type="ORF">C9374_013378</name>
</gene>
<comment type="caution">
    <text evidence="2">The sequence shown here is derived from an EMBL/GenBank/DDBJ whole genome shotgun (WGS) entry which is preliminary data.</text>
</comment>
<feature type="compositionally biased region" description="Polar residues" evidence="1">
    <location>
        <begin position="1"/>
        <end position="11"/>
    </location>
</feature>
<protein>
    <submittedName>
        <fullName evidence="2">Uncharacterized protein</fullName>
    </submittedName>
</protein>
<evidence type="ECO:0000256" key="1">
    <source>
        <dbReference type="SAM" id="MobiDB-lite"/>
    </source>
</evidence>
<feature type="region of interest" description="Disordered" evidence="1">
    <location>
        <begin position="1"/>
        <end position="28"/>
    </location>
</feature>
<keyword evidence="3" id="KW-1185">Reference proteome</keyword>
<feature type="compositionally biased region" description="Low complexity" evidence="1">
    <location>
        <begin position="12"/>
        <end position="25"/>
    </location>
</feature>
<dbReference type="RefSeq" id="XP_044553787.1">
    <property type="nucleotide sequence ID" value="XM_044689248.1"/>
</dbReference>
<feature type="compositionally biased region" description="Low complexity" evidence="1">
    <location>
        <begin position="271"/>
        <end position="283"/>
    </location>
</feature>
<feature type="compositionally biased region" description="Basic residues" evidence="1">
    <location>
        <begin position="351"/>
        <end position="360"/>
    </location>
</feature>
<feature type="compositionally biased region" description="Low complexity" evidence="1">
    <location>
        <begin position="332"/>
        <end position="347"/>
    </location>
</feature>
<feature type="region of interest" description="Disordered" evidence="1">
    <location>
        <begin position="328"/>
        <end position="392"/>
    </location>
</feature>
<name>A0AA88GVN6_NAELO</name>
<sequence length="1252" mass="141424">MLTASNSVMNTPQEQQQQPPQQQHASSHHYYLHHALNHTPSNANGQLDMTHPQQALLLLQEQQQQLANMLQLASLQNSHQNSIVNTNALNFIIPQQHEQLYEQQQQHQRFVMPTSHYNSNQHVQVPPLSTATTTTTTTTSTTTTTTATANNPRISSLITDDFDDIFLSGCFDDDVVTVGTVPSTQVDGSTSLQQVPPSHSSHLFTSFNQQHPLVFPGGELMPSTPLTTSHAWLKVIPDQDVMFSRNYDSYLSVVQPVITSACHRNDHYEISQHSQQPSQQHSHLVMQHPSTHENHDPIMNLLHHHHSVMPSIQNHSMADSSSFMKHSTLDPTRMNTSTTTTTYMNTTASPHSKRGQKRKNVPSNHQEEELHSSDSTTLHRGVLDKKKNKPNDPIVIAMNQNETAGTQSCSLYEQTQQPQQPQLQTHLLQQSQQPYQTHTLIDDDLLQLDQVSVHTTSTDATNNIMHTMMASFFPQPTCSSNHLNHIHPSKIQMSTSSHNDLAYTQLNALKHVNNSITVVLLNNDPIIECIKFTPKKKMTFELLSLLEIDPTLLSNLTPNSYDIHLDQSLLLRYGKRSAAAGSSNGHSNTTNTTMNSTTSTTTSTNSNSHAATNSHHHGNTTIATTTTTHENKTVDPPIDLYQLFLTAQITVDGKNLENMDEYFKFKTDTKNEKTLHFKIEDLNQSHDHRWNEQIVGTKINAKLSFNLEVKMVKPIKGISINLLLFLQQKVPSSSSSTMTDSSASVGQQHVFSEMDQLLKWNVPVLVQGSRRKKKTEKDSELKECFGERMWPLVDLQMALLNRKGAENADTEMDPDEDGYGLMDDILRTRSDQSVFRPIGDSILNEIVREAENNLCKDSNNLHALRLFEKYFQTKYGSGTSLDIFNLTRYLAAKTINREYMLPDVVVAATATSAHLINGSSSSMNSLNMEDVAESLITPSAAVHASSSNHFMRNPLNDILPENITELDLTILLKLTYLYSRYEPIFKADGCNNTEKMIKYCCQIATNPQFSIKTKVFSLYRLAESEYLKLNIEKGRLSYHSLEKCNQCYFFIQRCLKDEPTLTKGEVRHIKALEASVLNLKSILLSNIHNLEHFASTPHSLSEEEINSKLLSLRDIVQYKHAAFQIRGRYTPRCTSFAQICNNVAASLRVYYTLFKMTQSYTPKRAILMLNVIKKMQSRAVTTHKQANPNTSHLAYSLYKYNLKTTELLILEETKLDNPTETDIDDKIEKAAADKRKCYSNYRALKDQFLGIQ</sequence>
<accession>A0AA88GVN6</accession>
<organism evidence="2 3">
    <name type="scientific">Naegleria lovaniensis</name>
    <name type="common">Amoeba</name>
    <dbReference type="NCBI Taxonomy" id="51637"/>
    <lineage>
        <taxon>Eukaryota</taxon>
        <taxon>Discoba</taxon>
        <taxon>Heterolobosea</taxon>
        <taxon>Tetramitia</taxon>
        <taxon>Eutetramitia</taxon>
        <taxon>Vahlkampfiidae</taxon>
        <taxon>Naegleria</taxon>
    </lineage>
</organism>
<reference evidence="2 3" key="1">
    <citation type="journal article" date="2018" name="BMC Genomics">
        <title>The genome of Naegleria lovaniensis, the basis for a comparative approach to unravel pathogenicity factors of the human pathogenic amoeba N. fowleri.</title>
        <authorList>
            <person name="Liechti N."/>
            <person name="Schurch N."/>
            <person name="Bruggmann R."/>
            <person name="Wittwer M."/>
        </authorList>
    </citation>
    <scope>NUCLEOTIDE SEQUENCE [LARGE SCALE GENOMIC DNA]</scope>
    <source>
        <strain evidence="2 3">ATCC 30569</strain>
    </source>
</reference>
<dbReference type="Proteomes" id="UP000816034">
    <property type="component" value="Unassembled WGS sequence"/>
</dbReference>
<proteinExistence type="predicted"/>
<feature type="region of interest" description="Disordered" evidence="1">
    <location>
        <begin position="269"/>
        <end position="291"/>
    </location>
</feature>